<sequence length="371" mass="40253">MTPMEVRRPVQIQTTTLLQAGTQPLKLGEILRAFVQEQLEDKVFLLRLDGDGRTLTASSSASLRPGQMLELEVIKLGTMPELRVIPRGPDSGSAESPVQQALRRFLPQQKPLAEVIHELRQLIAQAGRTSALPATIMRMLAHLVDAIPEKSELATPEGLAKGLSNSGIFLEAKLAGDIGTVADTVVSDFKANLLRVLDRLKAHRTPDQPNVPAPESGPGIERIQRQIEAALAKVVTDQLGSLAAEDTAPSVWQLEIPFTDGPHHDAAKLLIAKDAGSGSEKADDYWAVSLELHPPGLGRFYARLVLKGHIIDTYLWSDTAATSDLIREQCERLRARLHGAGLSVGQLTPLDRPPDSKPSDNISMPLVDLRA</sequence>
<dbReference type="InterPro" id="IPR038610">
    <property type="entry name" value="FliK-like_C_sf"/>
</dbReference>
<dbReference type="Gene3D" id="3.30.750.140">
    <property type="match status" value="1"/>
</dbReference>
<keyword evidence="3" id="KW-0969">Cilium</keyword>
<dbReference type="EMBL" id="AP017928">
    <property type="protein sequence ID" value="BBA37323.1"/>
    <property type="molecule type" value="Genomic_DNA"/>
</dbReference>
<dbReference type="Pfam" id="PF02120">
    <property type="entry name" value="Flg_hook"/>
    <property type="match status" value="1"/>
</dbReference>
<organism evidence="3 4">
    <name type="scientific">Methylocaldum marinum</name>
    <dbReference type="NCBI Taxonomy" id="1432792"/>
    <lineage>
        <taxon>Bacteria</taxon>
        <taxon>Pseudomonadati</taxon>
        <taxon>Pseudomonadota</taxon>
        <taxon>Gammaproteobacteria</taxon>
        <taxon>Methylococcales</taxon>
        <taxon>Methylococcaceae</taxon>
        <taxon>Methylocaldum</taxon>
    </lineage>
</organism>
<dbReference type="KEGG" id="mmai:sS8_5404"/>
<evidence type="ECO:0000259" key="2">
    <source>
        <dbReference type="Pfam" id="PF02120"/>
    </source>
</evidence>
<evidence type="ECO:0000313" key="3">
    <source>
        <dbReference type="EMBL" id="BBA37323.1"/>
    </source>
</evidence>
<protein>
    <submittedName>
        <fullName evidence="3">Putative flagellar hook-length control protein</fullName>
    </submittedName>
</protein>
<keyword evidence="3" id="KW-0966">Cell projection</keyword>
<evidence type="ECO:0000256" key="1">
    <source>
        <dbReference type="SAM" id="MobiDB-lite"/>
    </source>
</evidence>
<feature type="region of interest" description="Disordered" evidence="1">
    <location>
        <begin position="344"/>
        <end position="371"/>
    </location>
</feature>
<keyword evidence="3" id="KW-0282">Flagellum</keyword>
<proteinExistence type="predicted"/>
<feature type="domain" description="Flagellar hook-length control protein-like C-terminal" evidence="2">
    <location>
        <begin position="280"/>
        <end position="348"/>
    </location>
</feature>
<dbReference type="AlphaFoldDB" id="A0A250L062"/>
<dbReference type="InterPro" id="IPR021136">
    <property type="entry name" value="Flagellar_hook_control-like_C"/>
</dbReference>
<keyword evidence="4" id="KW-1185">Reference proteome</keyword>
<name>A0A250L062_9GAMM</name>
<evidence type="ECO:0000313" key="4">
    <source>
        <dbReference type="Proteomes" id="UP000266313"/>
    </source>
</evidence>
<reference evidence="3 4" key="1">
    <citation type="submission" date="2016-12" db="EMBL/GenBank/DDBJ databases">
        <title>Genome sequencing of Methylocaldum marinum.</title>
        <authorList>
            <person name="Takeuchi M."/>
            <person name="Kamagata Y."/>
            <person name="Hiraoka S."/>
            <person name="Oshima K."/>
            <person name="Hattori M."/>
            <person name="Iwasaki W."/>
        </authorList>
    </citation>
    <scope>NUCLEOTIDE SEQUENCE [LARGE SCALE GENOMIC DNA]</scope>
    <source>
        <strain evidence="3 4">S8</strain>
    </source>
</reference>
<dbReference type="Proteomes" id="UP000266313">
    <property type="component" value="Chromosome"/>
</dbReference>
<accession>A0A250L062</accession>
<gene>
    <name evidence="3" type="ORF">sS8_5404</name>
</gene>